<protein>
    <submittedName>
        <fullName evidence="1">Uncharacterized protein</fullName>
    </submittedName>
</protein>
<evidence type="ECO:0000313" key="1">
    <source>
        <dbReference type="EMBL" id="PUA31874.1"/>
    </source>
</evidence>
<gene>
    <name evidence="1" type="ORF">B9J98_05110</name>
</gene>
<dbReference type="EMBL" id="NDWU01000012">
    <property type="protein sequence ID" value="PUA31874.1"/>
    <property type="molecule type" value="Genomic_DNA"/>
</dbReference>
<sequence>MTLKKKGEKLNKKFLAEAIKQAMKQPRLTFYSPISAAVFNYRKNLLPRYSISDEIAKMVEAEVRRRWPELSKAAEQLLKKRR</sequence>
<accession>A0A2R7Y2X7</accession>
<comment type="caution">
    <text evidence="1">The sequence shown here is derived from an EMBL/GenBank/DDBJ whole genome shotgun (WGS) entry which is preliminary data.</text>
</comment>
<dbReference type="Proteomes" id="UP000244066">
    <property type="component" value="Unassembled WGS sequence"/>
</dbReference>
<dbReference type="AlphaFoldDB" id="A0A2R7Y2X7"/>
<name>A0A2R7Y2X7_9ARCH</name>
<organism evidence="1 2">
    <name type="scientific">Candidatus Terraquivivens tikiterensis</name>
    <dbReference type="NCBI Taxonomy" id="1980982"/>
    <lineage>
        <taxon>Archaea</taxon>
        <taxon>Nitrososphaerota</taxon>
        <taxon>Candidatus Wolframiiraptoraceae</taxon>
        <taxon>Candidatus Terraquivivens</taxon>
    </lineage>
</organism>
<evidence type="ECO:0000313" key="2">
    <source>
        <dbReference type="Proteomes" id="UP000244066"/>
    </source>
</evidence>
<reference evidence="1 2" key="1">
    <citation type="submission" date="2017-04" db="EMBL/GenBank/DDBJ databases">
        <title>Draft Aigarchaeota genome from a New Zealand hot spring.</title>
        <authorList>
            <person name="Reysenbach A.-L."/>
            <person name="Donaho J.A."/>
            <person name="Gerhart J."/>
            <person name="Kelley J.F."/>
            <person name="Kouba K."/>
            <person name="Podar M."/>
            <person name="Stott M."/>
        </authorList>
    </citation>
    <scope>NUCLEOTIDE SEQUENCE [LARGE SCALE GENOMIC DNA]</scope>
    <source>
        <strain evidence="1">NZ13_MG1</strain>
    </source>
</reference>
<proteinExistence type="predicted"/>